<evidence type="ECO:0000256" key="1">
    <source>
        <dbReference type="ARBA" id="ARBA00001936"/>
    </source>
</evidence>
<proteinExistence type="predicted"/>
<dbReference type="PANTHER" id="PTHR12992">
    <property type="entry name" value="NUDIX HYDROLASE"/>
    <property type="match status" value="1"/>
</dbReference>
<keyword evidence="5" id="KW-0460">Magnesium</keyword>
<dbReference type="Pfam" id="PF00293">
    <property type="entry name" value="NUDIX"/>
    <property type="match status" value="1"/>
</dbReference>
<gene>
    <name evidence="8" type="ORF">ACFOHL_00360</name>
</gene>
<dbReference type="Proteomes" id="UP001595478">
    <property type="component" value="Unassembled WGS sequence"/>
</dbReference>
<evidence type="ECO:0000256" key="2">
    <source>
        <dbReference type="ARBA" id="ARBA00001946"/>
    </source>
</evidence>
<keyword evidence="6" id="KW-0464">Manganese</keyword>
<evidence type="ECO:0000259" key="7">
    <source>
        <dbReference type="PROSITE" id="PS51462"/>
    </source>
</evidence>
<evidence type="ECO:0000256" key="3">
    <source>
        <dbReference type="ARBA" id="ARBA00022723"/>
    </source>
</evidence>
<organism evidence="8 9">
    <name type="scientific">Agaribacter flavus</name>
    <dbReference type="NCBI Taxonomy" id="1902781"/>
    <lineage>
        <taxon>Bacteria</taxon>
        <taxon>Pseudomonadati</taxon>
        <taxon>Pseudomonadota</taxon>
        <taxon>Gammaproteobacteria</taxon>
        <taxon>Alteromonadales</taxon>
        <taxon>Alteromonadaceae</taxon>
        <taxon>Agaribacter</taxon>
    </lineage>
</organism>
<dbReference type="PANTHER" id="PTHR12992:SF11">
    <property type="entry name" value="MITOCHONDRIAL COENZYME A DIPHOSPHATASE NUDT8"/>
    <property type="match status" value="1"/>
</dbReference>
<dbReference type="InterPro" id="IPR015797">
    <property type="entry name" value="NUDIX_hydrolase-like_dom_sf"/>
</dbReference>
<dbReference type="PROSITE" id="PS51462">
    <property type="entry name" value="NUDIX"/>
    <property type="match status" value="1"/>
</dbReference>
<keyword evidence="9" id="KW-1185">Reference proteome</keyword>
<evidence type="ECO:0000256" key="6">
    <source>
        <dbReference type="ARBA" id="ARBA00023211"/>
    </source>
</evidence>
<dbReference type="CDD" id="cd03426">
    <property type="entry name" value="NUDIX_CoAse_Nudt7"/>
    <property type="match status" value="1"/>
</dbReference>
<comment type="cofactor">
    <cofactor evidence="1">
        <name>Mn(2+)</name>
        <dbReference type="ChEBI" id="CHEBI:29035"/>
    </cofactor>
</comment>
<keyword evidence="3" id="KW-0479">Metal-binding</keyword>
<evidence type="ECO:0000256" key="5">
    <source>
        <dbReference type="ARBA" id="ARBA00022842"/>
    </source>
</evidence>
<evidence type="ECO:0000256" key="4">
    <source>
        <dbReference type="ARBA" id="ARBA00022801"/>
    </source>
</evidence>
<dbReference type="NCBIfam" id="NF007980">
    <property type="entry name" value="PRK10707.1"/>
    <property type="match status" value="1"/>
</dbReference>
<dbReference type="RefSeq" id="WP_376918209.1">
    <property type="nucleotide sequence ID" value="NZ_JBHRSW010000004.1"/>
</dbReference>
<comment type="caution">
    <text evidence="8">The sequence shown here is derived from an EMBL/GenBank/DDBJ whole genome shotgun (WGS) entry which is preliminary data.</text>
</comment>
<accession>A0ABV7FLB1</accession>
<dbReference type="EMBL" id="JBHRSW010000004">
    <property type="protein sequence ID" value="MFC3120066.1"/>
    <property type="molecule type" value="Genomic_DNA"/>
</dbReference>
<sequence length="200" mass="22029">MDTPSFIKAFQHPWSIPKQSIVPAAEKLRPAAVLLCLNPKASGANVILTERAHHLKHHAGQISFPGGKVESSDKNLTHTACREAEEEIGLFSDKLTILGNMPPYTTVSGFSVTPVVACLEKAIDISIHLSADENEVASIFEIPLSFILVGKNYQSLSLTRKNKQQMVHFIQYENRTIWGATAGILYTLYQQLSLVSSQQT</sequence>
<evidence type="ECO:0000313" key="9">
    <source>
        <dbReference type="Proteomes" id="UP001595478"/>
    </source>
</evidence>
<name>A0ABV7FLB1_9ALTE</name>
<dbReference type="Gene3D" id="3.90.79.10">
    <property type="entry name" value="Nucleoside Triphosphate Pyrophosphohydrolase"/>
    <property type="match status" value="1"/>
</dbReference>
<dbReference type="SUPFAM" id="SSF55811">
    <property type="entry name" value="Nudix"/>
    <property type="match status" value="1"/>
</dbReference>
<feature type="domain" description="Nudix hydrolase" evidence="7">
    <location>
        <begin position="27"/>
        <end position="164"/>
    </location>
</feature>
<evidence type="ECO:0000313" key="8">
    <source>
        <dbReference type="EMBL" id="MFC3120066.1"/>
    </source>
</evidence>
<protein>
    <submittedName>
        <fullName evidence="8">CoA pyrophosphatase</fullName>
    </submittedName>
</protein>
<keyword evidence="4" id="KW-0378">Hydrolase</keyword>
<reference evidence="9" key="1">
    <citation type="journal article" date="2019" name="Int. J. Syst. Evol. Microbiol.">
        <title>The Global Catalogue of Microorganisms (GCM) 10K type strain sequencing project: providing services to taxonomists for standard genome sequencing and annotation.</title>
        <authorList>
            <consortium name="The Broad Institute Genomics Platform"/>
            <consortium name="The Broad Institute Genome Sequencing Center for Infectious Disease"/>
            <person name="Wu L."/>
            <person name="Ma J."/>
        </authorList>
    </citation>
    <scope>NUCLEOTIDE SEQUENCE [LARGE SCALE GENOMIC DNA]</scope>
    <source>
        <strain evidence="9">KCTC 52473</strain>
    </source>
</reference>
<comment type="cofactor">
    <cofactor evidence="2">
        <name>Mg(2+)</name>
        <dbReference type="ChEBI" id="CHEBI:18420"/>
    </cofactor>
</comment>
<dbReference type="InterPro" id="IPR000086">
    <property type="entry name" value="NUDIX_hydrolase_dom"/>
</dbReference>
<dbReference type="InterPro" id="IPR045121">
    <property type="entry name" value="CoAse"/>
</dbReference>